<comment type="caution">
    <text evidence="3">The sequence shown here is derived from an EMBL/GenBank/DDBJ whole genome shotgun (WGS) entry which is preliminary data.</text>
</comment>
<feature type="compositionally biased region" description="Basic and acidic residues" evidence="1">
    <location>
        <begin position="347"/>
        <end position="358"/>
    </location>
</feature>
<evidence type="ECO:0000256" key="2">
    <source>
        <dbReference type="SAM" id="SignalP"/>
    </source>
</evidence>
<dbReference type="EMBL" id="VDEP01000372">
    <property type="protein sequence ID" value="KAA1095392.1"/>
    <property type="molecule type" value="Genomic_DNA"/>
</dbReference>
<evidence type="ECO:0000313" key="3">
    <source>
        <dbReference type="EMBL" id="KAA1095392.1"/>
    </source>
</evidence>
<keyword evidence="2" id="KW-0732">Signal</keyword>
<reference evidence="5 6" key="1">
    <citation type="submission" date="2019-05" db="EMBL/GenBank/DDBJ databases">
        <title>Emergence of the Ug99 lineage of the wheat stem rust pathogen through somatic hybridization.</title>
        <authorList>
            <person name="Li F."/>
            <person name="Upadhyaya N.M."/>
            <person name="Sperschneider J."/>
            <person name="Matny O."/>
            <person name="Nguyen-Phuc H."/>
            <person name="Mago R."/>
            <person name="Raley C."/>
            <person name="Miller M.E."/>
            <person name="Silverstein K.A.T."/>
            <person name="Henningsen E."/>
            <person name="Hirsch C.D."/>
            <person name="Visser B."/>
            <person name="Pretorius Z.A."/>
            <person name="Steffenson B.J."/>
            <person name="Schwessinger B."/>
            <person name="Dodds P.N."/>
            <person name="Figueroa M."/>
        </authorList>
    </citation>
    <scope>NUCLEOTIDE SEQUENCE [LARGE SCALE GENOMIC DNA]</scope>
    <source>
        <strain evidence="4">21-0</strain>
        <strain evidence="3 6">Ug99</strain>
    </source>
</reference>
<gene>
    <name evidence="4" type="ORF">PGT21_018684</name>
    <name evidence="3" type="ORF">PGTUg99_028760</name>
</gene>
<evidence type="ECO:0000313" key="5">
    <source>
        <dbReference type="Proteomes" id="UP000324748"/>
    </source>
</evidence>
<feature type="compositionally biased region" description="Polar residues" evidence="1">
    <location>
        <begin position="331"/>
        <end position="342"/>
    </location>
</feature>
<feature type="region of interest" description="Disordered" evidence="1">
    <location>
        <begin position="331"/>
        <end position="358"/>
    </location>
</feature>
<proteinExistence type="predicted"/>
<dbReference type="Proteomes" id="UP000325313">
    <property type="component" value="Unassembled WGS sequence"/>
</dbReference>
<organism evidence="3 6">
    <name type="scientific">Puccinia graminis f. sp. tritici</name>
    <dbReference type="NCBI Taxonomy" id="56615"/>
    <lineage>
        <taxon>Eukaryota</taxon>
        <taxon>Fungi</taxon>
        <taxon>Dikarya</taxon>
        <taxon>Basidiomycota</taxon>
        <taxon>Pucciniomycotina</taxon>
        <taxon>Pucciniomycetes</taxon>
        <taxon>Pucciniales</taxon>
        <taxon>Pucciniaceae</taxon>
        <taxon>Puccinia</taxon>
    </lineage>
</organism>
<evidence type="ECO:0000256" key="1">
    <source>
        <dbReference type="SAM" id="MobiDB-lite"/>
    </source>
</evidence>
<dbReference type="EMBL" id="VSWC01000054">
    <property type="protein sequence ID" value="KAA1099728.1"/>
    <property type="molecule type" value="Genomic_DNA"/>
</dbReference>
<protein>
    <submittedName>
        <fullName evidence="3">Uncharacterized protein</fullName>
    </submittedName>
</protein>
<sequence>MISCGHGIQLVLIYLGLWIVCEASERPSWEPFDLNLPAPIDLDPPTSPDHNHLPVPIDYPNKPMSLDMNLPLCYLQDQVPSSRFSPKKTEVENWRQIDNAATSAVSPIQSSKEPLVPCKAEQNCETSRLPAPMDPRKATSCHEELLKHPFQAHPIVPMQGSPYHQSSVKDTTMVPHSQADLEGKKPEISSQQILKMQEPRKQVSPTFNRLTKKIPPKKKISKTPEHKYLNKLEIGKIVQSNPPRILMNQASQGLGTPQTTLCPTKEVNLGQTHEGQSSQRKICLSAANDQKQISSLGPTNNESAPYSGIFPVLDSNKLIAQIGKYGITTSLSQKSPSHQSLHNKAFSGKEKHSSESDIPKLQSNHKMIIQEKNKIQINDILKLDDEAFNVDENLHNSHQYKIKSFVSGISFISERNMPELKPEYIYSIFCDFAAHIPYKKAVQNPIKTQSNGYDINPDTPLDLLFRSLITHRALWFKFWHQRTGINLETVKFQGTKSQKYSSKNKLTLLLFYIDLINTVLCKYHKSDPDLMEDDSSLLKRAMDLIYEVEAKQFHNHRFQSLSNSNQNLKKLNTNQFSFLWNWIATLISRYGSKKLQSIVFYNGNGYISRIIQRGFCEICVYSIGGLNKRLSSLYPS</sequence>
<feature type="signal peptide" evidence="2">
    <location>
        <begin position="1"/>
        <end position="23"/>
    </location>
</feature>
<dbReference type="OrthoDB" id="10684347at2759"/>
<accession>A0A5B0P3H5</accession>
<keyword evidence="5" id="KW-1185">Reference proteome</keyword>
<evidence type="ECO:0000313" key="6">
    <source>
        <dbReference type="Proteomes" id="UP000325313"/>
    </source>
</evidence>
<name>A0A5B0P3H5_PUCGR</name>
<feature type="chain" id="PRO_5033474004" evidence="2">
    <location>
        <begin position="24"/>
        <end position="636"/>
    </location>
</feature>
<evidence type="ECO:0000313" key="4">
    <source>
        <dbReference type="EMBL" id="KAA1099728.1"/>
    </source>
</evidence>
<dbReference type="Proteomes" id="UP000324748">
    <property type="component" value="Unassembled WGS sequence"/>
</dbReference>
<dbReference type="AlphaFoldDB" id="A0A5B0P3H5"/>